<gene>
    <name evidence="3" type="ORF">CCMP2556_LOCUS22986</name>
</gene>
<dbReference type="SUPFAM" id="SSF56672">
    <property type="entry name" value="DNA/RNA polymerases"/>
    <property type="match status" value="1"/>
</dbReference>
<dbReference type="PANTHER" id="PTHR33050">
    <property type="entry name" value="REVERSE TRANSCRIPTASE DOMAIN-CONTAINING PROTEIN"/>
    <property type="match status" value="1"/>
</dbReference>
<proteinExistence type="predicted"/>
<feature type="region of interest" description="Disordered" evidence="1">
    <location>
        <begin position="259"/>
        <end position="280"/>
    </location>
</feature>
<accession>A0ABP0LW34</accession>
<organism evidence="3 4">
    <name type="scientific">Durusdinium trenchii</name>
    <dbReference type="NCBI Taxonomy" id="1381693"/>
    <lineage>
        <taxon>Eukaryota</taxon>
        <taxon>Sar</taxon>
        <taxon>Alveolata</taxon>
        <taxon>Dinophyceae</taxon>
        <taxon>Suessiales</taxon>
        <taxon>Symbiodiniaceae</taxon>
        <taxon>Durusdinium</taxon>
    </lineage>
</organism>
<reference evidence="3 4" key="1">
    <citation type="submission" date="2024-02" db="EMBL/GenBank/DDBJ databases">
        <authorList>
            <person name="Chen Y."/>
            <person name="Shah S."/>
            <person name="Dougan E. K."/>
            <person name="Thang M."/>
            <person name="Chan C."/>
        </authorList>
    </citation>
    <scope>NUCLEOTIDE SEQUENCE [LARGE SCALE GENOMIC DNA]</scope>
</reference>
<dbReference type="Proteomes" id="UP001642484">
    <property type="component" value="Unassembled WGS sequence"/>
</dbReference>
<protein>
    <recommendedName>
        <fullName evidence="2">Reverse transcriptase domain-containing protein</fullName>
    </recommendedName>
</protein>
<evidence type="ECO:0000259" key="2">
    <source>
        <dbReference type="Pfam" id="PF00078"/>
    </source>
</evidence>
<dbReference type="Pfam" id="PF00078">
    <property type="entry name" value="RVT_1"/>
    <property type="match status" value="1"/>
</dbReference>
<feature type="compositionally biased region" description="Basic and acidic residues" evidence="1">
    <location>
        <begin position="262"/>
        <end position="272"/>
    </location>
</feature>
<sequence>MSTFLESTEALKTRCLEVHLTEAEIQALIDNNLTSLARLAFVLGPPGTTATDDQIRGLFGDSVTPNIGTIASTKRLIFEAQTMVVGELKNKIQKKEEILPTTMAVAERDTRITAQRKEKFQTRRFELQQKKPSKELSLDNGSLTLKEKKSDMICPTKTELEIVQAFRRRALAFDLVGACEYNVMNQYQSELVQHLQESAPPGYNEVTVQQVLRADRAAFLLLAERLTTLKPKPDGTKPLEEALPTVLSHPSVSFHLLPLAKQPDRPPKDSKWLKRSQTSLATQESPNKFLKVKGLHVCAEPGCGKAHSRFNPPVLRTDQHPDGLPTLTGIDADRVRQANLLYRVITTMSVGPMRHGPQWMGNFPRDRLSLGLVSVAGLCVKKLSTPRPGHFASEEIRKGEAEQVTETKEHITIGIHWAPEEFVAEAIRVGHPALLASNFPVEMIEANNFCASRTDYEVAKHRTEVAKRWLSLANDFSQAEAKNKDSLSTRRRQVLEKKRLHLFDQLIREAGHSDTTLAECIRHGFDLTGKLPRSHLEHNKDCAAVAKTWDLRDAYKQVPLSDVAFELDSYIVVFNPKSQLAEIYKQRVLPFGSVASVTAFLRCSSAVWMIGAKLLKLVWSAYFDDFLSLTTPALSRHTDICISVMFQLLGWETSVEKLVPFNTCCKVLGVQLDLGQSVFGKALVSNTKDRSAELTDEIDSILACGRLKRHDGERLRGRLQFASGQLFGRKFRLLLSVLNRHVSRGWTQISDDLRQALVSIRSRLVSGLSRVIDSRYSDFVHIYVDASFCPGGYSGVGGVLYDSSGDAQNFFSFRVPDEWLASMSSEGAKVVIQELEGFAALLALREWLPSYPNRRFVLFTDSESIKGSLLKCASENAVCHRTVSWILDCQENASSSVWYERVPSESNPSDRLSREEVLSLGSAVRVDFNLQELWDDVLQSLVKG</sequence>
<dbReference type="InterPro" id="IPR000477">
    <property type="entry name" value="RT_dom"/>
</dbReference>
<keyword evidence="4" id="KW-1185">Reference proteome</keyword>
<feature type="domain" description="Reverse transcriptase" evidence="2">
    <location>
        <begin position="534"/>
        <end position="672"/>
    </location>
</feature>
<dbReference type="EMBL" id="CAXAMN010014447">
    <property type="protein sequence ID" value="CAK9043436.1"/>
    <property type="molecule type" value="Genomic_DNA"/>
</dbReference>
<evidence type="ECO:0000313" key="4">
    <source>
        <dbReference type="Proteomes" id="UP001642484"/>
    </source>
</evidence>
<evidence type="ECO:0000256" key="1">
    <source>
        <dbReference type="SAM" id="MobiDB-lite"/>
    </source>
</evidence>
<comment type="caution">
    <text evidence="3">The sequence shown here is derived from an EMBL/GenBank/DDBJ whole genome shotgun (WGS) entry which is preliminary data.</text>
</comment>
<evidence type="ECO:0000313" key="3">
    <source>
        <dbReference type="EMBL" id="CAK9043436.1"/>
    </source>
</evidence>
<dbReference type="InterPro" id="IPR052055">
    <property type="entry name" value="Hepadnavirus_pol/RT"/>
</dbReference>
<dbReference type="PANTHER" id="PTHR33050:SF7">
    <property type="entry name" value="RIBONUCLEASE H"/>
    <property type="match status" value="1"/>
</dbReference>
<name>A0ABP0LW34_9DINO</name>
<dbReference type="InterPro" id="IPR043502">
    <property type="entry name" value="DNA/RNA_pol_sf"/>
</dbReference>